<organism evidence="2 3">
    <name type="scientific">Rangifer tarandus platyrhynchus</name>
    <name type="common">Svalbard reindeer</name>
    <dbReference type="NCBI Taxonomy" id="3082113"/>
    <lineage>
        <taxon>Eukaryota</taxon>
        <taxon>Metazoa</taxon>
        <taxon>Chordata</taxon>
        <taxon>Craniata</taxon>
        <taxon>Vertebrata</taxon>
        <taxon>Euteleostomi</taxon>
        <taxon>Mammalia</taxon>
        <taxon>Eutheria</taxon>
        <taxon>Laurasiatheria</taxon>
        <taxon>Artiodactyla</taxon>
        <taxon>Ruminantia</taxon>
        <taxon>Pecora</taxon>
        <taxon>Cervidae</taxon>
        <taxon>Odocoileinae</taxon>
        <taxon>Rangifer</taxon>
    </lineage>
</organism>
<dbReference type="EMBL" id="OX459957">
    <property type="protein sequence ID" value="CAI9162764.1"/>
    <property type="molecule type" value="Genomic_DNA"/>
</dbReference>
<gene>
    <name evidence="2" type="ORF">MRATA1EN1_LOCUS11726</name>
</gene>
<evidence type="ECO:0000313" key="3">
    <source>
        <dbReference type="Proteomes" id="UP001176941"/>
    </source>
</evidence>
<feature type="transmembrane region" description="Helical" evidence="1">
    <location>
        <begin position="25"/>
        <end position="44"/>
    </location>
</feature>
<dbReference type="Proteomes" id="UP001176941">
    <property type="component" value="Chromosome 21"/>
</dbReference>
<accession>A0ABN8YSS6</accession>
<evidence type="ECO:0000256" key="1">
    <source>
        <dbReference type="SAM" id="Phobius"/>
    </source>
</evidence>
<evidence type="ECO:0000313" key="2">
    <source>
        <dbReference type="EMBL" id="CAI9162764.1"/>
    </source>
</evidence>
<keyword evidence="1" id="KW-1133">Transmembrane helix</keyword>
<keyword evidence="1" id="KW-0812">Transmembrane</keyword>
<protein>
    <submittedName>
        <fullName evidence="2">Uncharacterized protein</fullName>
    </submittedName>
</protein>
<keyword evidence="1" id="KW-0472">Membrane</keyword>
<name>A0ABN8YSS6_RANTA</name>
<sequence length="123" mass="13490">MLMAESSSVLRPSSPTFDLPPPEEAGGWILLLVVTSLSIRSAVVRKSESLLRMKKNKSPPCPHPQFPAFLHPPHPRPFLLGSRLERGEPPAAASASIPIEIPLSTQQHPGPCFWEWLALPSRS</sequence>
<keyword evidence="3" id="KW-1185">Reference proteome</keyword>
<proteinExistence type="predicted"/>
<reference evidence="2" key="1">
    <citation type="submission" date="2023-04" db="EMBL/GenBank/DDBJ databases">
        <authorList>
            <consortium name="ELIXIR-Norway"/>
        </authorList>
    </citation>
    <scope>NUCLEOTIDE SEQUENCE [LARGE SCALE GENOMIC DNA]</scope>
</reference>